<evidence type="ECO:0000256" key="1">
    <source>
        <dbReference type="ARBA" id="ARBA00004141"/>
    </source>
</evidence>
<gene>
    <name evidence="12" type="ORF">BDP27DRAFT_1526244</name>
</gene>
<feature type="domain" description="ABC transporter" evidence="11">
    <location>
        <begin position="846"/>
        <end position="1084"/>
    </location>
</feature>
<sequence>MDPSKLRDIQEERSGQNTPLQPQEPQEPIESPTIPSAHASKTRPRRGSSVSRVSIDYFDPQGVRELQRTLSKMTQRPGSPAQSTSSDSNATLANEAPFDFEKALRQITEKREEAHISPRELGVVFEDLHVVGLGSGASYQETIGSTLNPLNIFKQIQSARHPHTRSILSGFEGVVKPGEMLLVLGRPGSGCSTLLKTLANQTQEYHSVGGTVNYDSLSPKETQQSFRGDVQYCPEDDVHFPSLTVEDTLRFAAKTRAPQVRTGETRAEYVTGITEMLMTIFGLRHARRTPVGDAAIRGVSGGEKKRVSIAEALATRMRLGSWDNSTRGLDASTALEFGRALRIATDIARLTNIVSIYQASETLYNLFDKVCVIYEGRMAYFGPADQARQYFIDLGYEPANRQTTPDFLVSVTDPLGRIPRQVVPNRPKTAEEFAMRFKESTLGALNKKDMSTYRSEAVLGEQSEKANAYRQSASQEKARHTRTTSPYLVSLPMQARAVIQRRVQILIGNSLATVFALISFIIQGVIVGTVFLKVPESTSAYFSRGGVLFFALLFCALSSMAEIPSLFAQRPIIHRQKQAGMYHPFIESVALTVVDIPITFLNTAIFGIMIYFLVGLQLSAAQFFTFYLFLFTMTLTMKAWFRAIAALFKSEATAQAVAGLILLALVIYTGYTIPKPYMIGALRWISYINPLRYGFEAVLTNEFHTLDGTCASLVPQGPGYENVALANQVCTTVGSVSGSPTVNGNTFVNLSYSYSFSNTWMNFGILVAFAGLFLATLFIFSEFNTTLAEDSTRTLFKRGSEAPVVAASGSNDEEKGVSAYADEKIGKEAKEAKEALTDAPAMTEVFSWKSLNYVVPVAEGQRKLLDDISGFVIPGKLTALMGESGAGKTTLLNVLAQRVSTGVVTGEMLVSGQSLPRDFQAQTGYCQQMDTHVGTDTVREALLLSAKLRQPASVPLAEKEAYVETCLKMCGLEEMADAIVGTLGVEHRKRTTIAVELAAKPKLLLFLDEPTSGLDSQSAWAIMDFLRSLSAQGQAILCTIHQPSAELFQVFDRLLLLRKGGQTVYFGDLGHNATTLIQYFERNGSRHCDPTENPAEFMLDVIGAGATATTDRDWHDIWKKTPEAKVVQDTIAKIYADGKSRPPVATTLHSEYATGWMNQFVQLVKRDMLFRYRNPTYLIAKLVLNIFGGLFIGFTFWKAKNTQQGTQNKLFAIYMGTIISVPVANSLQVPFLNMRKIYEIRERPSRMYHWSALVTAQFVAEIPWNMLGSSLFFFCWYWTVGFPSSRAGYTYLLLGVIFPFYYVSFADAVAAMVPNAEIAALLFSLLFSFVLTFNGVLQPFSQLGWWQWMYHLSPYTYVIEGLLGQAIGKQSITCSDVELVTLEPPSGQTCSQYMSNYINFAGGYLTNPDATSNCHFCSTATTDQFLEASFNISYAHRWRDIGFLCAYILFNIACIYAFTWFFRIRTGSLLGSLKKRFNKK</sequence>
<dbReference type="Pfam" id="PF06422">
    <property type="entry name" value="PDR_CDR"/>
    <property type="match status" value="2"/>
</dbReference>
<dbReference type="InterPro" id="IPR017871">
    <property type="entry name" value="ABC_transporter-like_CS"/>
</dbReference>
<feature type="transmembrane region" description="Helical" evidence="10">
    <location>
        <begin position="1441"/>
        <end position="1462"/>
    </location>
</feature>
<dbReference type="PANTHER" id="PTHR19241">
    <property type="entry name" value="ATP-BINDING CASSETTE TRANSPORTER"/>
    <property type="match status" value="1"/>
</dbReference>
<feature type="transmembrane region" description="Helical" evidence="10">
    <location>
        <begin position="620"/>
        <end position="641"/>
    </location>
</feature>
<keyword evidence="5" id="KW-0547">Nucleotide-binding</keyword>
<dbReference type="Proteomes" id="UP000772434">
    <property type="component" value="Unassembled WGS sequence"/>
</dbReference>
<keyword evidence="8 10" id="KW-0472">Membrane</keyword>
<dbReference type="InterPro" id="IPR010929">
    <property type="entry name" value="PDR_CDR_ABC"/>
</dbReference>
<organism evidence="12 13">
    <name type="scientific">Rhodocollybia butyracea</name>
    <dbReference type="NCBI Taxonomy" id="206335"/>
    <lineage>
        <taxon>Eukaryota</taxon>
        <taxon>Fungi</taxon>
        <taxon>Dikarya</taxon>
        <taxon>Basidiomycota</taxon>
        <taxon>Agaricomycotina</taxon>
        <taxon>Agaricomycetes</taxon>
        <taxon>Agaricomycetidae</taxon>
        <taxon>Agaricales</taxon>
        <taxon>Marasmiineae</taxon>
        <taxon>Omphalotaceae</taxon>
        <taxon>Rhodocollybia</taxon>
    </lineage>
</organism>
<dbReference type="InterPro" id="IPR013525">
    <property type="entry name" value="ABC2_TM"/>
</dbReference>
<dbReference type="InterPro" id="IPR034001">
    <property type="entry name" value="ABCG_PDR_1"/>
</dbReference>
<dbReference type="CDD" id="cd03232">
    <property type="entry name" value="ABCG_PDR_domain2"/>
    <property type="match status" value="1"/>
</dbReference>
<feature type="compositionally biased region" description="Low complexity" evidence="9">
    <location>
        <begin position="18"/>
        <end position="36"/>
    </location>
</feature>
<evidence type="ECO:0000259" key="11">
    <source>
        <dbReference type="PROSITE" id="PS50893"/>
    </source>
</evidence>
<dbReference type="PROSITE" id="PS00211">
    <property type="entry name" value="ABC_TRANSPORTER_1"/>
    <property type="match status" value="1"/>
</dbReference>
<feature type="transmembrane region" description="Helical" evidence="10">
    <location>
        <begin position="1211"/>
        <end position="1232"/>
    </location>
</feature>
<keyword evidence="4 10" id="KW-0812">Transmembrane</keyword>
<dbReference type="Pfam" id="PF14510">
    <property type="entry name" value="ABC_trans_N"/>
    <property type="match status" value="1"/>
</dbReference>
<feature type="region of interest" description="Disordered" evidence="9">
    <location>
        <begin position="70"/>
        <end position="93"/>
    </location>
</feature>
<dbReference type="Gene3D" id="3.40.50.300">
    <property type="entry name" value="P-loop containing nucleotide triphosphate hydrolases"/>
    <property type="match status" value="2"/>
</dbReference>
<dbReference type="GO" id="GO:0016020">
    <property type="term" value="C:membrane"/>
    <property type="evidence" value="ECO:0007669"/>
    <property type="project" value="UniProtKB-SubCell"/>
</dbReference>
<dbReference type="InterPro" id="IPR003439">
    <property type="entry name" value="ABC_transporter-like_ATP-bd"/>
</dbReference>
<evidence type="ECO:0000256" key="4">
    <source>
        <dbReference type="ARBA" id="ARBA00022692"/>
    </source>
</evidence>
<evidence type="ECO:0000256" key="3">
    <source>
        <dbReference type="ARBA" id="ARBA00022448"/>
    </source>
</evidence>
<dbReference type="InterPro" id="IPR003593">
    <property type="entry name" value="AAA+_ATPase"/>
</dbReference>
<dbReference type="CDD" id="cd03233">
    <property type="entry name" value="ABCG_PDR_domain1"/>
    <property type="match status" value="1"/>
</dbReference>
<feature type="transmembrane region" description="Helical" evidence="10">
    <location>
        <begin position="1253"/>
        <end position="1279"/>
    </location>
</feature>
<dbReference type="GO" id="GO:0140359">
    <property type="term" value="F:ABC-type transporter activity"/>
    <property type="evidence" value="ECO:0007669"/>
    <property type="project" value="InterPro"/>
</dbReference>
<feature type="compositionally biased region" description="Polar residues" evidence="9">
    <location>
        <begin position="70"/>
        <end position="92"/>
    </location>
</feature>
<reference evidence="12" key="1">
    <citation type="submission" date="2020-11" db="EMBL/GenBank/DDBJ databases">
        <authorList>
            <consortium name="DOE Joint Genome Institute"/>
            <person name="Ahrendt S."/>
            <person name="Riley R."/>
            <person name="Andreopoulos W."/>
            <person name="Labutti K."/>
            <person name="Pangilinan J."/>
            <person name="Ruiz-Duenas F.J."/>
            <person name="Barrasa J.M."/>
            <person name="Sanchez-Garcia M."/>
            <person name="Camarero S."/>
            <person name="Miyauchi S."/>
            <person name="Serrano A."/>
            <person name="Linde D."/>
            <person name="Babiker R."/>
            <person name="Drula E."/>
            <person name="Ayuso-Fernandez I."/>
            <person name="Pacheco R."/>
            <person name="Padilla G."/>
            <person name="Ferreira P."/>
            <person name="Barriuso J."/>
            <person name="Kellner H."/>
            <person name="Castanera R."/>
            <person name="Alfaro M."/>
            <person name="Ramirez L."/>
            <person name="Pisabarro A.G."/>
            <person name="Kuo A."/>
            <person name="Tritt A."/>
            <person name="Lipzen A."/>
            <person name="He G."/>
            <person name="Yan M."/>
            <person name="Ng V."/>
            <person name="Cullen D."/>
            <person name="Martin F."/>
            <person name="Rosso M.-N."/>
            <person name="Henrissat B."/>
            <person name="Hibbett D."/>
            <person name="Martinez A.T."/>
            <person name="Grigoriev I.V."/>
        </authorList>
    </citation>
    <scope>NUCLEOTIDE SEQUENCE</scope>
    <source>
        <strain evidence="12">AH 40177</strain>
    </source>
</reference>
<keyword evidence="7 10" id="KW-1133">Transmembrane helix</keyword>
<feature type="transmembrane region" description="Helical" evidence="10">
    <location>
        <begin position="589"/>
        <end position="614"/>
    </location>
</feature>
<dbReference type="Pfam" id="PF01061">
    <property type="entry name" value="ABC2_membrane"/>
    <property type="match status" value="2"/>
</dbReference>
<dbReference type="EMBL" id="JADNRY010000006">
    <property type="protein sequence ID" value="KAF9076400.1"/>
    <property type="molecule type" value="Genomic_DNA"/>
</dbReference>
<feature type="transmembrane region" description="Helical" evidence="10">
    <location>
        <begin position="760"/>
        <end position="780"/>
    </location>
</feature>
<dbReference type="SUPFAM" id="SSF52540">
    <property type="entry name" value="P-loop containing nucleoside triphosphate hydrolases"/>
    <property type="match status" value="2"/>
</dbReference>
<dbReference type="InterPro" id="IPR043926">
    <property type="entry name" value="ABCG_dom"/>
</dbReference>
<feature type="transmembrane region" description="Helical" evidence="10">
    <location>
        <begin position="503"/>
        <end position="526"/>
    </location>
</feature>
<dbReference type="FunFam" id="3.40.50.300:FF:000054">
    <property type="entry name" value="ABC multidrug transporter atrF"/>
    <property type="match status" value="1"/>
</dbReference>
<dbReference type="PROSITE" id="PS50893">
    <property type="entry name" value="ABC_TRANSPORTER_2"/>
    <property type="match status" value="2"/>
</dbReference>
<evidence type="ECO:0000256" key="10">
    <source>
        <dbReference type="SAM" id="Phobius"/>
    </source>
</evidence>
<evidence type="ECO:0000313" key="13">
    <source>
        <dbReference type="Proteomes" id="UP000772434"/>
    </source>
</evidence>
<dbReference type="OrthoDB" id="245989at2759"/>
<evidence type="ECO:0000256" key="9">
    <source>
        <dbReference type="SAM" id="MobiDB-lite"/>
    </source>
</evidence>
<dbReference type="Pfam" id="PF19055">
    <property type="entry name" value="ABC2_membrane_7"/>
    <property type="match status" value="1"/>
</dbReference>
<dbReference type="InterPro" id="IPR027417">
    <property type="entry name" value="P-loop_NTPase"/>
</dbReference>
<feature type="region of interest" description="Disordered" evidence="9">
    <location>
        <begin position="1"/>
        <end position="56"/>
    </location>
</feature>
<feature type="transmembrane region" description="Helical" evidence="10">
    <location>
        <begin position="1178"/>
        <end position="1199"/>
    </location>
</feature>
<feature type="compositionally biased region" description="Basic and acidic residues" evidence="9">
    <location>
        <begin position="1"/>
        <end position="14"/>
    </location>
</feature>
<evidence type="ECO:0000313" key="12">
    <source>
        <dbReference type="EMBL" id="KAF9076400.1"/>
    </source>
</evidence>
<dbReference type="SMART" id="SM00382">
    <property type="entry name" value="AAA"/>
    <property type="match status" value="2"/>
</dbReference>
<evidence type="ECO:0000256" key="8">
    <source>
        <dbReference type="ARBA" id="ARBA00023136"/>
    </source>
</evidence>
<dbReference type="InterPro" id="IPR034003">
    <property type="entry name" value="ABCG_PDR_2"/>
</dbReference>
<feature type="transmembrane region" description="Helical" evidence="10">
    <location>
        <begin position="653"/>
        <end position="673"/>
    </location>
</feature>
<name>A0A9P5Q821_9AGAR</name>
<comment type="similarity">
    <text evidence="2">Belongs to the ABC transporter superfamily. ABCG family. PDR (TC 3.A.1.205) subfamily.</text>
</comment>
<evidence type="ECO:0000256" key="2">
    <source>
        <dbReference type="ARBA" id="ARBA00006012"/>
    </source>
</evidence>
<feature type="transmembrane region" description="Helical" evidence="10">
    <location>
        <begin position="1291"/>
        <end position="1313"/>
    </location>
</feature>
<keyword evidence="6" id="KW-0067">ATP-binding</keyword>
<protein>
    <submittedName>
        <fullName evidence="12">ABC transporter</fullName>
    </submittedName>
</protein>
<keyword evidence="3" id="KW-0813">Transport</keyword>
<dbReference type="GO" id="GO:0005524">
    <property type="term" value="F:ATP binding"/>
    <property type="evidence" value="ECO:0007669"/>
    <property type="project" value="UniProtKB-KW"/>
</dbReference>
<feature type="transmembrane region" description="Helical" evidence="10">
    <location>
        <begin position="1320"/>
        <end position="1340"/>
    </location>
</feature>
<dbReference type="InterPro" id="IPR029481">
    <property type="entry name" value="ABC_trans_N"/>
</dbReference>
<dbReference type="GO" id="GO:0016887">
    <property type="term" value="F:ATP hydrolysis activity"/>
    <property type="evidence" value="ECO:0007669"/>
    <property type="project" value="InterPro"/>
</dbReference>
<feature type="transmembrane region" description="Helical" evidence="10">
    <location>
        <begin position="546"/>
        <end position="568"/>
    </location>
</feature>
<evidence type="ECO:0000256" key="7">
    <source>
        <dbReference type="ARBA" id="ARBA00022989"/>
    </source>
</evidence>
<comment type="caution">
    <text evidence="12">The sequence shown here is derived from an EMBL/GenBank/DDBJ whole genome shotgun (WGS) entry which is preliminary data.</text>
</comment>
<comment type="subcellular location">
    <subcellularLocation>
        <location evidence="1">Membrane</location>
        <topology evidence="1">Multi-pass membrane protein</topology>
    </subcellularLocation>
</comment>
<evidence type="ECO:0000256" key="6">
    <source>
        <dbReference type="ARBA" id="ARBA00022840"/>
    </source>
</evidence>
<dbReference type="Pfam" id="PF00005">
    <property type="entry name" value="ABC_tran"/>
    <property type="match status" value="2"/>
</dbReference>
<proteinExistence type="inferred from homology"/>
<keyword evidence="13" id="KW-1185">Reference proteome</keyword>
<accession>A0A9P5Q821</accession>
<feature type="domain" description="ABC transporter" evidence="11">
    <location>
        <begin position="147"/>
        <end position="400"/>
    </location>
</feature>
<evidence type="ECO:0000256" key="5">
    <source>
        <dbReference type="ARBA" id="ARBA00022741"/>
    </source>
</evidence>